<keyword evidence="3" id="KW-0732">Signal</keyword>
<dbReference type="GO" id="GO:0050482">
    <property type="term" value="P:arachidonate secretion"/>
    <property type="evidence" value="ECO:0007669"/>
    <property type="project" value="InterPro"/>
</dbReference>
<name>A0AAD4QZL9_9BILA</name>
<feature type="chain" id="PRO_5042043836" evidence="3">
    <location>
        <begin position="20"/>
        <end position="162"/>
    </location>
</feature>
<sequence>MITSLIFIFLIAHRRLASSDWVCGSGDIMEGFSEKVTDLVCPDKKEAANECCQAHDNCYMDQKGRLKCDNDFCECLQRTVISPADSLSKGNNESEKLIVIADCNTTQKFCALARDHGQAAYDKAGKDKAAYLHAASQSQKINFTFDVLLFILHVFFCNFFFK</sequence>
<evidence type="ECO:0000256" key="1">
    <source>
        <dbReference type="ARBA" id="ARBA00004613"/>
    </source>
</evidence>
<keyword evidence="2" id="KW-0964">Secreted</keyword>
<dbReference type="AlphaFoldDB" id="A0AAD4QZL9"/>
<dbReference type="GO" id="GO:0004623">
    <property type="term" value="F:phospholipase A2 activity"/>
    <property type="evidence" value="ECO:0007669"/>
    <property type="project" value="InterPro"/>
</dbReference>
<dbReference type="Proteomes" id="UP001201812">
    <property type="component" value="Unassembled WGS sequence"/>
</dbReference>
<keyword evidence="5" id="KW-1185">Reference proteome</keyword>
<dbReference type="SUPFAM" id="SSF48619">
    <property type="entry name" value="Phospholipase A2, PLA2"/>
    <property type="match status" value="1"/>
</dbReference>
<organism evidence="4 5">
    <name type="scientific">Ditylenchus destructor</name>
    <dbReference type="NCBI Taxonomy" id="166010"/>
    <lineage>
        <taxon>Eukaryota</taxon>
        <taxon>Metazoa</taxon>
        <taxon>Ecdysozoa</taxon>
        <taxon>Nematoda</taxon>
        <taxon>Chromadorea</taxon>
        <taxon>Rhabditida</taxon>
        <taxon>Tylenchina</taxon>
        <taxon>Tylenchomorpha</taxon>
        <taxon>Sphaerularioidea</taxon>
        <taxon>Anguinidae</taxon>
        <taxon>Anguininae</taxon>
        <taxon>Ditylenchus</taxon>
    </lineage>
</organism>
<dbReference type="InterPro" id="IPR036444">
    <property type="entry name" value="PLipase_A2_dom_sf"/>
</dbReference>
<protein>
    <submittedName>
        <fullName evidence="4">Phospholipase A2-like protein Y52B11A.8</fullName>
    </submittedName>
</protein>
<dbReference type="GO" id="GO:0006644">
    <property type="term" value="P:phospholipid metabolic process"/>
    <property type="evidence" value="ECO:0007669"/>
    <property type="project" value="InterPro"/>
</dbReference>
<evidence type="ECO:0000256" key="3">
    <source>
        <dbReference type="SAM" id="SignalP"/>
    </source>
</evidence>
<accession>A0AAD4QZL9</accession>
<gene>
    <name evidence="4" type="ORF">DdX_09846</name>
</gene>
<proteinExistence type="predicted"/>
<dbReference type="EMBL" id="JAKKPZ010000020">
    <property type="protein sequence ID" value="KAI1711886.1"/>
    <property type="molecule type" value="Genomic_DNA"/>
</dbReference>
<comment type="subcellular location">
    <subcellularLocation>
        <location evidence="1">Secreted</location>
    </subcellularLocation>
</comment>
<dbReference type="PROSITE" id="PS00118">
    <property type="entry name" value="PA2_HIS"/>
    <property type="match status" value="1"/>
</dbReference>
<evidence type="ECO:0000313" key="5">
    <source>
        <dbReference type="Proteomes" id="UP001201812"/>
    </source>
</evidence>
<comment type="caution">
    <text evidence="4">The sequence shown here is derived from an EMBL/GenBank/DDBJ whole genome shotgun (WGS) entry which is preliminary data.</text>
</comment>
<dbReference type="InterPro" id="IPR033113">
    <property type="entry name" value="PLA2_histidine"/>
</dbReference>
<evidence type="ECO:0000313" key="4">
    <source>
        <dbReference type="EMBL" id="KAI1711886.1"/>
    </source>
</evidence>
<reference evidence="4" key="1">
    <citation type="submission" date="2022-01" db="EMBL/GenBank/DDBJ databases">
        <title>Genome Sequence Resource for Two Populations of Ditylenchus destructor, the Migratory Endoparasitic Phytonematode.</title>
        <authorList>
            <person name="Zhang H."/>
            <person name="Lin R."/>
            <person name="Xie B."/>
        </authorList>
    </citation>
    <scope>NUCLEOTIDE SEQUENCE</scope>
    <source>
        <strain evidence="4">BazhouSP</strain>
    </source>
</reference>
<dbReference type="InterPro" id="IPR053322">
    <property type="entry name" value="PLA2-like"/>
</dbReference>
<evidence type="ECO:0000256" key="2">
    <source>
        <dbReference type="ARBA" id="ARBA00022525"/>
    </source>
</evidence>
<feature type="signal peptide" evidence="3">
    <location>
        <begin position="1"/>
        <end position="19"/>
    </location>
</feature>
<dbReference type="PANTHER" id="PTHR34228">
    <property type="entry name" value="PROTEIN CBG09474-RELATED"/>
    <property type="match status" value="1"/>
</dbReference>
<dbReference type="GO" id="GO:0005576">
    <property type="term" value="C:extracellular region"/>
    <property type="evidence" value="ECO:0007669"/>
    <property type="project" value="UniProtKB-SubCell"/>
</dbReference>